<accession>A0A1G7JX95</accession>
<evidence type="ECO:0000313" key="1">
    <source>
        <dbReference type="EMBL" id="SDF29472.1"/>
    </source>
</evidence>
<dbReference type="RefSeq" id="WP_091154401.1">
    <property type="nucleotide sequence ID" value="NZ_FNAI01000015.1"/>
</dbReference>
<gene>
    <name evidence="1" type="ORF">SAMN05216464_115145</name>
</gene>
<dbReference type="STRING" id="1391627.SAMN05216464_115145"/>
<proteinExistence type="predicted"/>
<reference evidence="1 2" key="1">
    <citation type="submission" date="2016-10" db="EMBL/GenBank/DDBJ databases">
        <authorList>
            <person name="de Groot N.N."/>
        </authorList>
    </citation>
    <scope>NUCLEOTIDE SEQUENCE [LARGE SCALE GENOMIC DNA]</scope>
    <source>
        <strain evidence="1 2">47C3B</strain>
    </source>
</reference>
<sequence length="160" mass="18347">MTDYNSILQTVNGKVYELKGLDSAFPLHQPNSGVVGFYAPEHYNKELFIHLKGGDQFIFEQVPEELMALLEPADADIDRVYQNLVATNHPKRVSDAEVLPVDLKELVDIFCQMQYYITTTNGLWATDEPDAFKDHPAYKLLWQVWFKLNDGKASSYEDRS</sequence>
<name>A0A1G7JX95_9SPHI</name>
<evidence type="ECO:0000313" key="2">
    <source>
        <dbReference type="Proteomes" id="UP000199072"/>
    </source>
</evidence>
<keyword evidence="2" id="KW-1185">Reference proteome</keyword>
<dbReference type="EMBL" id="FNAI01000015">
    <property type="protein sequence ID" value="SDF29472.1"/>
    <property type="molecule type" value="Genomic_DNA"/>
</dbReference>
<dbReference type="AlphaFoldDB" id="A0A1G7JX95"/>
<protein>
    <submittedName>
        <fullName evidence="1">Uncharacterized protein</fullName>
    </submittedName>
</protein>
<dbReference type="OrthoDB" id="805358at2"/>
<organism evidence="1 2">
    <name type="scientific">Mucilaginibacter pineti</name>
    <dbReference type="NCBI Taxonomy" id="1391627"/>
    <lineage>
        <taxon>Bacteria</taxon>
        <taxon>Pseudomonadati</taxon>
        <taxon>Bacteroidota</taxon>
        <taxon>Sphingobacteriia</taxon>
        <taxon>Sphingobacteriales</taxon>
        <taxon>Sphingobacteriaceae</taxon>
        <taxon>Mucilaginibacter</taxon>
    </lineage>
</organism>
<dbReference type="Proteomes" id="UP000199072">
    <property type="component" value="Unassembled WGS sequence"/>
</dbReference>